<dbReference type="AlphaFoldDB" id="A0AA90VG04"/>
<comment type="caution">
    <text evidence="2">The sequence shown here is derived from an EMBL/GenBank/DDBJ whole genome shotgun (WGS) entry which is preliminary data.</text>
</comment>
<reference evidence="3" key="1">
    <citation type="submission" date="2019-09" db="EMBL/GenBank/DDBJ databases">
        <title>Distinct polysaccharide growth profiles of human intestinal Prevotella copri isolates.</title>
        <authorList>
            <person name="Fehlner-Peach H."/>
            <person name="Magnabosco C."/>
            <person name="Raghavan V."/>
            <person name="Scher J.U."/>
            <person name="Tett A."/>
            <person name="Cox L.M."/>
            <person name="Gottsegen C."/>
            <person name="Watters A."/>
            <person name="Wiltshire- Gordon J.D."/>
            <person name="Segata N."/>
            <person name="Bonneau R."/>
            <person name="Littman D.R."/>
        </authorList>
    </citation>
    <scope>NUCLEOTIDE SEQUENCE [LARGE SCALE GENOMIC DNA]</scope>
    <source>
        <strain evidence="3">iA624</strain>
    </source>
</reference>
<dbReference type="EMBL" id="VZBP01000148">
    <property type="protein sequence ID" value="MQO10361.1"/>
    <property type="molecule type" value="Genomic_DNA"/>
</dbReference>
<evidence type="ECO:0008006" key="4">
    <source>
        <dbReference type="Google" id="ProtNLM"/>
    </source>
</evidence>
<evidence type="ECO:0000313" key="2">
    <source>
        <dbReference type="EMBL" id="MQO10361.1"/>
    </source>
</evidence>
<feature type="signal peptide" evidence="1">
    <location>
        <begin position="1"/>
        <end position="17"/>
    </location>
</feature>
<keyword evidence="1" id="KW-0732">Signal</keyword>
<dbReference type="RefSeq" id="WP_153097560.1">
    <property type="nucleotide sequence ID" value="NZ_VZBP01000148.1"/>
</dbReference>
<sequence>MKIIVFKKAFHSFLLVASLTFGCFQLSSCSSSNDDTDNVLTHSYQEEMWEKVTGLSYSDISKVNLFGCSKPAYLPYKNQDFTTNDKYAYTFYGIKNKKFWIVAYEPNVFSKNNMDNENGYHKVFEWTDSKDFDFDKRISKYTTITTNEIICNILVLKKEGFALSLSYSGHEKENQEGKLHSSHLLKRVKNGTEKDSTLMFGDVNFLRPWYGDYFVKDQKLLNIDNCSEYSFWDWDWNWESIALDEVISIKPLSRLKLRFDNNAIYKGDLIWEIKDEDVAKKLNIKLGEKDKISYELLKKVDEHSWKYKAHVVYDDWDTPDADYEILVDIDKGELK</sequence>
<evidence type="ECO:0000313" key="3">
    <source>
        <dbReference type="Proteomes" id="UP000405805"/>
    </source>
</evidence>
<name>A0AA90VG04_9BACT</name>
<accession>A0AA90VG04</accession>
<evidence type="ECO:0000256" key="1">
    <source>
        <dbReference type="SAM" id="SignalP"/>
    </source>
</evidence>
<organism evidence="2 3">
    <name type="scientific">Segatella copri</name>
    <dbReference type="NCBI Taxonomy" id="165179"/>
    <lineage>
        <taxon>Bacteria</taxon>
        <taxon>Pseudomonadati</taxon>
        <taxon>Bacteroidota</taxon>
        <taxon>Bacteroidia</taxon>
        <taxon>Bacteroidales</taxon>
        <taxon>Prevotellaceae</taxon>
        <taxon>Segatella</taxon>
    </lineage>
</organism>
<dbReference type="Proteomes" id="UP000405805">
    <property type="component" value="Unassembled WGS sequence"/>
</dbReference>
<dbReference type="PROSITE" id="PS51257">
    <property type="entry name" value="PROKAR_LIPOPROTEIN"/>
    <property type="match status" value="1"/>
</dbReference>
<gene>
    <name evidence="2" type="ORF">F7D57_11710</name>
</gene>
<feature type="chain" id="PRO_5041704863" description="Endonuclease/exonuclease/phosphatase family protein" evidence="1">
    <location>
        <begin position="18"/>
        <end position="335"/>
    </location>
</feature>
<protein>
    <recommendedName>
        <fullName evidence="4">Endonuclease/exonuclease/phosphatase family protein</fullName>
    </recommendedName>
</protein>
<proteinExistence type="predicted"/>